<dbReference type="GO" id="GO:0005789">
    <property type="term" value="C:endoplasmic reticulum membrane"/>
    <property type="evidence" value="ECO:0007669"/>
    <property type="project" value="UniProtKB-SubCell"/>
</dbReference>
<evidence type="ECO:0000256" key="3">
    <source>
        <dbReference type="ARBA" id="ARBA00004174"/>
    </source>
</evidence>
<comment type="cofactor">
    <cofactor evidence="1 16">
        <name>heme</name>
        <dbReference type="ChEBI" id="CHEBI:30413"/>
    </cofactor>
</comment>
<keyword evidence="8 16" id="KW-0479">Metal-binding</keyword>
<dbReference type="EMBL" id="CAKOGL010000006">
    <property type="protein sequence ID" value="CAH2087204.1"/>
    <property type="molecule type" value="Genomic_DNA"/>
</dbReference>
<organism evidence="18 19">
    <name type="scientific">Euphydryas editha</name>
    <name type="common">Edith's checkerspot</name>
    <dbReference type="NCBI Taxonomy" id="104508"/>
    <lineage>
        <taxon>Eukaryota</taxon>
        <taxon>Metazoa</taxon>
        <taxon>Ecdysozoa</taxon>
        <taxon>Arthropoda</taxon>
        <taxon>Hexapoda</taxon>
        <taxon>Insecta</taxon>
        <taxon>Pterygota</taxon>
        <taxon>Neoptera</taxon>
        <taxon>Endopterygota</taxon>
        <taxon>Lepidoptera</taxon>
        <taxon>Glossata</taxon>
        <taxon>Ditrysia</taxon>
        <taxon>Papilionoidea</taxon>
        <taxon>Nymphalidae</taxon>
        <taxon>Nymphalinae</taxon>
        <taxon>Euphydryas</taxon>
    </lineage>
</organism>
<dbReference type="InterPro" id="IPR002403">
    <property type="entry name" value="Cyt_P450_E_grp-IV"/>
</dbReference>
<name>A0AAU9TP54_EUPED</name>
<dbReference type="Gene3D" id="1.10.630.10">
    <property type="entry name" value="Cytochrome P450"/>
    <property type="match status" value="1"/>
</dbReference>
<dbReference type="PROSITE" id="PS00086">
    <property type="entry name" value="CYTOCHROME_P450"/>
    <property type="match status" value="1"/>
</dbReference>
<keyword evidence="9" id="KW-0256">Endoplasmic reticulum</keyword>
<accession>A0AAU9TP54</accession>
<evidence type="ECO:0000256" key="4">
    <source>
        <dbReference type="ARBA" id="ARBA00004406"/>
    </source>
</evidence>
<comment type="catalytic activity">
    <reaction evidence="15">
        <text>an organic molecule + reduced [NADPH--hemoprotein reductase] + O2 = an alcohol + oxidized [NADPH--hemoprotein reductase] + H2O + H(+)</text>
        <dbReference type="Rhea" id="RHEA:17149"/>
        <dbReference type="Rhea" id="RHEA-COMP:11964"/>
        <dbReference type="Rhea" id="RHEA-COMP:11965"/>
        <dbReference type="ChEBI" id="CHEBI:15377"/>
        <dbReference type="ChEBI" id="CHEBI:15378"/>
        <dbReference type="ChEBI" id="CHEBI:15379"/>
        <dbReference type="ChEBI" id="CHEBI:30879"/>
        <dbReference type="ChEBI" id="CHEBI:57618"/>
        <dbReference type="ChEBI" id="CHEBI:58210"/>
        <dbReference type="ChEBI" id="CHEBI:142491"/>
        <dbReference type="EC" id="1.14.14.1"/>
    </reaction>
</comment>
<comment type="subcellular location">
    <subcellularLocation>
        <location evidence="4">Endoplasmic reticulum membrane</location>
        <topology evidence="4">Peripheral membrane protein</topology>
    </subcellularLocation>
    <subcellularLocation>
        <location evidence="3">Microsome membrane</location>
        <topology evidence="3">Peripheral membrane protein</topology>
    </subcellularLocation>
</comment>
<feature type="binding site" description="axial binding residue" evidence="16">
    <location>
        <position position="152"/>
    </location>
    <ligand>
        <name>heme</name>
        <dbReference type="ChEBI" id="CHEBI:30413"/>
    </ligand>
    <ligandPart>
        <name>Fe</name>
        <dbReference type="ChEBI" id="CHEBI:18248"/>
    </ligandPart>
</feature>
<comment type="caution">
    <text evidence="18">The sequence shown here is derived from an EMBL/GenBank/DDBJ whole genome shotgun (WGS) entry which is preliminary data.</text>
</comment>
<dbReference type="InterPro" id="IPR001128">
    <property type="entry name" value="Cyt_P450"/>
</dbReference>
<protein>
    <recommendedName>
        <fullName evidence="6">unspecific monooxygenase</fullName>
        <ecNumber evidence="6">1.14.14.1</ecNumber>
    </recommendedName>
</protein>
<evidence type="ECO:0000313" key="19">
    <source>
        <dbReference type="Proteomes" id="UP001153954"/>
    </source>
</evidence>
<evidence type="ECO:0000256" key="7">
    <source>
        <dbReference type="ARBA" id="ARBA00022617"/>
    </source>
</evidence>
<evidence type="ECO:0000256" key="11">
    <source>
        <dbReference type="ARBA" id="ARBA00023002"/>
    </source>
</evidence>
<comment type="function">
    <text evidence="2">May be involved in the metabolism of insect hormones and in the breakdown of synthetic insecticides.</text>
</comment>
<dbReference type="GO" id="GO:0020037">
    <property type="term" value="F:heme binding"/>
    <property type="evidence" value="ECO:0007669"/>
    <property type="project" value="InterPro"/>
</dbReference>
<evidence type="ECO:0000256" key="9">
    <source>
        <dbReference type="ARBA" id="ARBA00022824"/>
    </source>
</evidence>
<evidence type="ECO:0000256" key="8">
    <source>
        <dbReference type="ARBA" id="ARBA00022723"/>
    </source>
</evidence>
<evidence type="ECO:0000256" key="5">
    <source>
        <dbReference type="ARBA" id="ARBA00010617"/>
    </source>
</evidence>
<dbReference type="PRINTS" id="PR00465">
    <property type="entry name" value="EP450IV"/>
</dbReference>
<dbReference type="InterPro" id="IPR036396">
    <property type="entry name" value="Cyt_P450_sf"/>
</dbReference>
<proteinExistence type="inferred from homology"/>
<keyword evidence="14" id="KW-0472">Membrane</keyword>
<evidence type="ECO:0000256" key="16">
    <source>
        <dbReference type="PIRSR" id="PIRSR602403-1"/>
    </source>
</evidence>
<keyword evidence="13 17" id="KW-0503">Monooxygenase</keyword>
<dbReference type="EC" id="1.14.14.1" evidence="6"/>
<dbReference type="GO" id="GO:0005506">
    <property type="term" value="F:iron ion binding"/>
    <property type="evidence" value="ECO:0007669"/>
    <property type="project" value="InterPro"/>
</dbReference>
<gene>
    <name evidence="18" type="ORF">EEDITHA_LOCUS3491</name>
</gene>
<comment type="similarity">
    <text evidence="5 17">Belongs to the cytochrome P450 family.</text>
</comment>
<dbReference type="Pfam" id="PF00067">
    <property type="entry name" value="p450"/>
    <property type="match status" value="1"/>
</dbReference>
<dbReference type="Proteomes" id="UP001153954">
    <property type="component" value="Unassembled WGS sequence"/>
</dbReference>
<keyword evidence="11 17" id="KW-0560">Oxidoreductase</keyword>
<dbReference type="SUPFAM" id="SSF48264">
    <property type="entry name" value="Cytochrome P450"/>
    <property type="match status" value="1"/>
</dbReference>
<keyword evidence="7 16" id="KW-0349">Heme</keyword>
<keyword evidence="10" id="KW-0492">Microsome</keyword>
<keyword evidence="12 16" id="KW-0408">Iron</keyword>
<keyword evidence="19" id="KW-1185">Reference proteome</keyword>
<dbReference type="AlphaFoldDB" id="A0AAU9TP54"/>
<evidence type="ECO:0000256" key="17">
    <source>
        <dbReference type="RuleBase" id="RU000461"/>
    </source>
</evidence>
<evidence type="ECO:0000256" key="14">
    <source>
        <dbReference type="ARBA" id="ARBA00023136"/>
    </source>
</evidence>
<evidence type="ECO:0000256" key="15">
    <source>
        <dbReference type="ARBA" id="ARBA00047827"/>
    </source>
</evidence>
<sequence>MIIAANAFIIFLGGYETTSSTLAFLFLELAAHQDVQEKMRDEIKEVYQKYGKMSYEMLQDLTYMDMVIQEILRLYPPFPTIQRMCTKDYHIPGTDVVLEKDTIVVFPTLGLHRDEQYFPDADSFRPCRWSAGAEAAIKAGVYSPFGDGPRYCVGKRFALNQMKCCLVELLSHVRLTPVSKVDEFGRTFVEPRMKPFEVNSRAPMTLHPADSRVTITLL</sequence>
<dbReference type="PRINTS" id="PR00385">
    <property type="entry name" value="P450"/>
</dbReference>
<dbReference type="PANTHER" id="PTHR24292:SF54">
    <property type="entry name" value="CYP9F3-RELATED"/>
    <property type="match status" value="1"/>
</dbReference>
<evidence type="ECO:0000256" key="6">
    <source>
        <dbReference type="ARBA" id="ARBA00012109"/>
    </source>
</evidence>
<evidence type="ECO:0000256" key="12">
    <source>
        <dbReference type="ARBA" id="ARBA00023004"/>
    </source>
</evidence>
<dbReference type="InterPro" id="IPR050476">
    <property type="entry name" value="Insect_CytP450_Detox"/>
</dbReference>
<evidence type="ECO:0000256" key="2">
    <source>
        <dbReference type="ARBA" id="ARBA00003690"/>
    </source>
</evidence>
<evidence type="ECO:0000256" key="1">
    <source>
        <dbReference type="ARBA" id="ARBA00001971"/>
    </source>
</evidence>
<evidence type="ECO:0000256" key="10">
    <source>
        <dbReference type="ARBA" id="ARBA00022848"/>
    </source>
</evidence>
<reference evidence="18" key="1">
    <citation type="submission" date="2022-03" db="EMBL/GenBank/DDBJ databases">
        <authorList>
            <person name="Tunstrom K."/>
        </authorList>
    </citation>
    <scope>NUCLEOTIDE SEQUENCE</scope>
</reference>
<dbReference type="GO" id="GO:0016712">
    <property type="term" value="F:oxidoreductase activity, acting on paired donors, with incorporation or reduction of molecular oxygen, reduced flavin or flavoprotein as one donor, and incorporation of one atom of oxygen"/>
    <property type="evidence" value="ECO:0007669"/>
    <property type="project" value="UniProtKB-EC"/>
</dbReference>
<dbReference type="PANTHER" id="PTHR24292">
    <property type="entry name" value="CYTOCHROME P450"/>
    <property type="match status" value="1"/>
</dbReference>
<evidence type="ECO:0000256" key="13">
    <source>
        <dbReference type="ARBA" id="ARBA00023033"/>
    </source>
</evidence>
<dbReference type="InterPro" id="IPR017972">
    <property type="entry name" value="Cyt_P450_CS"/>
</dbReference>
<evidence type="ECO:0000313" key="18">
    <source>
        <dbReference type="EMBL" id="CAH2087204.1"/>
    </source>
</evidence>